<accession>A0A336MAG4</accession>
<dbReference type="Gene3D" id="2.60.120.290">
    <property type="entry name" value="Spermadhesin, CUB domain"/>
    <property type="match status" value="1"/>
</dbReference>
<keyword evidence="3" id="KW-0812">Transmembrane</keyword>
<dbReference type="EMBL" id="UFQT01000614">
    <property type="protein sequence ID" value="SSX25773.1"/>
    <property type="molecule type" value="Genomic_DNA"/>
</dbReference>
<reference evidence="5" key="1">
    <citation type="submission" date="2018-04" db="EMBL/GenBank/DDBJ databases">
        <authorList>
            <person name="Go L.Y."/>
            <person name="Mitchell J.A."/>
        </authorList>
    </citation>
    <scope>NUCLEOTIDE SEQUENCE</scope>
    <source>
        <tissue evidence="5">Whole organism</tissue>
    </source>
</reference>
<dbReference type="PROSITE" id="PS01180">
    <property type="entry name" value="CUB"/>
    <property type="match status" value="1"/>
</dbReference>
<name>A0A336MAG4_CULSO</name>
<dbReference type="OMA" id="KANANIC"/>
<evidence type="ECO:0000259" key="4">
    <source>
        <dbReference type="PROSITE" id="PS01180"/>
    </source>
</evidence>
<dbReference type="Pfam" id="PF26080">
    <property type="entry name" value="CUB_animal"/>
    <property type="match status" value="1"/>
</dbReference>
<keyword evidence="3" id="KW-0472">Membrane</keyword>
<proteinExistence type="predicted"/>
<evidence type="ECO:0000313" key="6">
    <source>
        <dbReference type="EMBL" id="SSX25773.1"/>
    </source>
</evidence>
<dbReference type="SUPFAM" id="SSF49854">
    <property type="entry name" value="Spermadhesin, CUB domain"/>
    <property type="match status" value="1"/>
</dbReference>
<keyword evidence="3" id="KW-1133">Transmembrane helix</keyword>
<dbReference type="Pfam" id="PF00431">
    <property type="entry name" value="CUB"/>
    <property type="match status" value="1"/>
</dbReference>
<dbReference type="InterPro" id="IPR035914">
    <property type="entry name" value="Sperma_CUB_dom_sf"/>
</dbReference>
<comment type="caution">
    <text evidence="2">Lacks conserved residue(s) required for the propagation of feature annotation.</text>
</comment>
<dbReference type="InterPro" id="IPR058698">
    <property type="entry name" value="CUB_metazoa"/>
</dbReference>
<sequence>MNRFFNGIPQLTPASSISYFVLSLITSVLFQLQHNHKLKISFNYKQEMDFWGIFILVGIVLFGSTFGKLQLESPRTSTSSITNTFNNELDGNLTFNSNFHENNRHNLFSGHDHDIVNTETHESEFIESERRQGRLFESFPFYTIGRFQRQLCTGRNNLYGTCMVKGECIDTGGINSGNCTGLTRNRQAICCVYQQGCGTSTSINNTYFFNTDYPATYNGATTCTYRITRCNTGVCQLRIDMMDFSLAQPSGDGTCIYDYMSVTGGNSRVPRICGENTGQHVYVDFNGDAPITVTIYTSSSFTLQRRWYLRMSQINCDGEYRVKSLNYGVGSNNNLNSIGVEGSRQIANTRYGICVRAGATKCSITWTQAAADIYSFTMTDDVGSVDLSLLGTPALQSQACTTDYVIIPNPVQNAVALPSDRFCGLGLDETTSNALPFVLYYVTNGNENTDIGNRGFHLEYSQNNCPLP</sequence>
<evidence type="ECO:0000256" key="3">
    <source>
        <dbReference type="SAM" id="Phobius"/>
    </source>
</evidence>
<dbReference type="PANTHER" id="PTHR33236">
    <property type="entry name" value="INTRAFLAGELLAR TRANSPORT PROTEIN 122 FAMILY PROTEIN-RELATED"/>
    <property type="match status" value="1"/>
</dbReference>
<dbReference type="VEuPathDB" id="VectorBase:CSON012732"/>
<dbReference type="InterPro" id="IPR000859">
    <property type="entry name" value="CUB_dom"/>
</dbReference>
<protein>
    <submittedName>
        <fullName evidence="6">CSON012732 protein</fullName>
    </submittedName>
</protein>
<evidence type="ECO:0000256" key="1">
    <source>
        <dbReference type="ARBA" id="ARBA00023157"/>
    </source>
</evidence>
<organism evidence="6">
    <name type="scientific">Culicoides sonorensis</name>
    <name type="common">Biting midge</name>
    <dbReference type="NCBI Taxonomy" id="179676"/>
    <lineage>
        <taxon>Eukaryota</taxon>
        <taxon>Metazoa</taxon>
        <taxon>Ecdysozoa</taxon>
        <taxon>Arthropoda</taxon>
        <taxon>Hexapoda</taxon>
        <taxon>Insecta</taxon>
        <taxon>Pterygota</taxon>
        <taxon>Neoptera</taxon>
        <taxon>Endopterygota</taxon>
        <taxon>Diptera</taxon>
        <taxon>Nematocera</taxon>
        <taxon>Chironomoidea</taxon>
        <taxon>Ceratopogonidae</taxon>
        <taxon>Ceratopogoninae</taxon>
        <taxon>Culicoides</taxon>
        <taxon>Monoculicoides</taxon>
    </lineage>
</organism>
<dbReference type="PANTHER" id="PTHR33236:SF5">
    <property type="entry name" value="CUB DOMAIN-CONTAINING PROTEIN"/>
    <property type="match status" value="1"/>
</dbReference>
<dbReference type="EMBL" id="UFQS01000614">
    <property type="protein sequence ID" value="SSX05413.1"/>
    <property type="molecule type" value="Genomic_DNA"/>
</dbReference>
<feature type="transmembrane region" description="Helical" evidence="3">
    <location>
        <begin position="50"/>
        <end position="71"/>
    </location>
</feature>
<gene>
    <name evidence="6" type="primary">CSON012732</name>
</gene>
<feature type="transmembrane region" description="Helical" evidence="3">
    <location>
        <begin position="12"/>
        <end position="30"/>
    </location>
</feature>
<dbReference type="AlphaFoldDB" id="A0A336MAG4"/>
<feature type="domain" description="CUB" evidence="4">
    <location>
        <begin position="197"/>
        <end position="314"/>
    </location>
</feature>
<reference evidence="6" key="2">
    <citation type="submission" date="2018-07" db="EMBL/GenBank/DDBJ databases">
        <authorList>
            <person name="Quirk P.G."/>
            <person name="Krulwich T.A."/>
        </authorList>
    </citation>
    <scope>NUCLEOTIDE SEQUENCE</scope>
</reference>
<evidence type="ECO:0000256" key="2">
    <source>
        <dbReference type="PROSITE-ProRule" id="PRU00059"/>
    </source>
</evidence>
<evidence type="ECO:0000313" key="5">
    <source>
        <dbReference type="EMBL" id="SSX05413.1"/>
    </source>
</evidence>
<keyword evidence="1" id="KW-1015">Disulfide bond</keyword>